<dbReference type="AlphaFoldDB" id="A0AAF0ESN4"/>
<reference evidence="1" key="1">
    <citation type="submission" date="2023-03" db="EMBL/GenBank/DDBJ databases">
        <title>Mating type loci evolution in Malassezia.</title>
        <authorList>
            <person name="Coelho M.A."/>
        </authorList>
    </citation>
    <scope>NUCLEOTIDE SEQUENCE</scope>
    <source>
        <strain evidence="1">CBS 11721</strain>
    </source>
</reference>
<evidence type="ECO:0000313" key="2">
    <source>
        <dbReference type="Proteomes" id="UP001219933"/>
    </source>
</evidence>
<accession>A0AAF0ESN4</accession>
<protein>
    <submittedName>
        <fullName evidence="1">Uncharacterized protein</fullName>
    </submittedName>
</protein>
<name>A0AAF0ESN4_9BASI</name>
<proteinExistence type="predicted"/>
<sequence length="129" mass="14074">MRWRGISYQFSDGKLHTIDVYNGQRGWGAYPDFPIEIKWDDRSVSVNPDTTGTDLVKALGEPTRKGGSNDAAAPIAGHGPAAWLEWTLRNDLFLLVELSGKQARAPVGWDASVGAQPWGVLTLSNRPPS</sequence>
<organism evidence="1 2">
    <name type="scientific">Malassezia cuniculi</name>
    <dbReference type="NCBI Taxonomy" id="948313"/>
    <lineage>
        <taxon>Eukaryota</taxon>
        <taxon>Fungi</taxon>
        <taxon>Dikarya</taxon>
        <taxon>Basidiomycota</taxon>
        <taxon>Ustilaginomycotina</taxon>
        <taxon>Malasseziomycetes</taxon>
        <taxon>Malasseziales</taxon>
        <taxon>Malasseziaceae</taxon>
        <taxon>Malassezia</taxon>
    </lineage>
</organism>
<dbReference type="Proteomes" id="UP001219933">
    <property type="component" value="Chromosome 4"/>
</dbReference>
<evidence type="ECO:0000313" key="1">
    <source>
        <dbReference type="EMBL" id="WFD36066.1"/>
    </source>
</evidence>
<dbReference type="EMBL" id="CP119880">
    <property type="protein sequence ID" value="WFD36066.1"/>
    <property type="molecule type" value="Genomic_DNA"/>
</dbReference>
<keyword evidence="2" id="KW-1185">Reference proteome</keyword>
<gene>
    <name evidence="1" type="ORF">MCUN1_002937</name>
</gene>